<evidence type="ECO:0000313" key="2">
    <source>
        <dbReference type="EMBL" id="TDH20176.1"/>
    </source>
</evidence>
<feature type="domain" description="ER-bound oxygenase mpaB/mpaB'/Rubber oxygenase catalytic" evidence="1">
    <location>
        <begin position="27"/>
        <end position="250"/>
    </location>
</feature>
<reference evidence="2 3" key="1">
    <citation type="journal article" date="2019" name="Sci. Rep.">
        <title>Extended insight into the Mycobacterium chelonae-abscessus complex through whole genome sequencing of Mycobacterium salmoniphilum outbreak and Mycobacterium salmoniphilum-like strains.</title>
        <authorList>
            <person name="Behra P.R.K."/>
            <person name="Das S."/>
            <person name="Pettersson B.M.F."/>
            <person name="Shirreff L."/>
            <person name="DuCote T."/>
            <person name="Jacobsson K.G."/>
            <person name="Ennis D.G."/>
            <person name="Kirsebom L.A."/>
        </authorList>
    </citation>
    <scope>NUCLEOTIDE SEQUENCE [LARGE SCALE GENOMIC DNA]</scope>
    <source>
        <strain evidence="2 3">DSM 45524</strain>
    </source>
</reference>
<dbReference type="EMBL" id="RXLR01000017">
    <property type="protein sequence ID" value="TDH20176.1"/>
    <property type="molecule type" value="Genomic_DNA"/>
</dbReference>
<evidence type="ECO:0000259" key="1">
    <source>
        <dbReference type="Pfam" id="PF09995"/>
    </source>
</evidence>
<name>A0A4R5P8I9_9MYCO</name>
<dbReference type="GO" id="GO:0016491">
    <property type="term" value="F:oxidoreductase activity"/>
    <property type="evidence" value="ECO:0007669"/>
    <property type="project" value="InterPro"/>
</dbReference>
<dbReference type="Pfam" id="PF09995">
    <property type="entry name" value="MPAB_Lcp_cat"/>
    <property type="match status" value="1"/>
</dbReference>
<dbReference type="RefSeq" id="WP_078335212.1">
    <property type="nucleotide sequence ID" value="NZ_MAFQ01000010.1"/>
</dbReference>
<dbReference type="PANTHER" id="PTHR36151:SF3">
    <property type="entry name" value="ER-BOUND OXYGENASE MPAB_MPAB'_RUBBER OXYGENASE CATALYTIC DOMAIN-CONTAINING PROTEIN"/>
    <property type="match status" value="1"/>
</dbReference>
<dbReference type="PANTHER" id="PTHR36151">
    <property type="entry name" value="BLR2777 PROTEIN"/>
    <property type="match status" value="1"/>
</dbReference>
<dbReference type="Proteomes" id="UP000295627">
    <property type="component" value="Unassembled WGS sequence"/>
</dbReference>
<comment type="caution">
    <text evidence="2">The sequence shown here is derived from an EMBL/GenBank/DDBJ whole genome shotgun (WGS) entry which is preliminary data.</text>
</comment>
<sequence>MTASQQEIQPGFNPAADFNPEDYTTGIAAFVNGTANVIMQLSQAPIGYGVIESPVHSGSVMLHPIKRLRTTLSYLAVAILGTDEERRTYRNAVNVSHRQVRSGPDSPVKYNAFDKNLQLWVAACLYKGVTDTTTLLYGPIPDAEADALYQHCARLGTTLQLPPAMWPADRAAFARYWDENLALASIDDTVRAYFNALIDLEMLPLPLRWAFAGSHRFFVTGFLPPQLRAQMQMSWTDSQQRRFEQVTRTAGTILSRSPALVRMFPFNYYLWDLRRRIARGKQLV</sequence>
<accession>A0A4R5P8I9</accession>
<protein>
    <submittedName>
        <fullName evidence="2">DUF2236 domain-containing protein</fullName>
    </submittedName>
</protein>
<dbReference type="InterPro" id="IPR018713">
    <property type="entry name" value="MPAB/Lcp_cat_dom"/>
</dbReference>
<proteinExistence type="predicted"/>
<evidence type="ECO:0000313" key="3">
    <source>
        <dbReference type="Proteomes" id="UP000295627"/>
    </source>
</evidence>
<organism evidence="2 3">
    <name type="scientific">Mycobacteroides franklinii</name>
    <dbReference type="NCBI Taxonomy" id="948102"/>
    <lineage>
        <taxon>Bacteria</taxon>
        <taxon>Bacillati</taxon>
        <taxon>Actinomycetota</taxon>
        <taxon>Actinomycetes</taxon>
        <taxon>Mycobacteriales</taxon>
        <taxon>Mycobacteriaceae</taxon>
        <taxon>Mycobacteroides</taxon>
    </lineage>
</organism>
<gene>
    <name evidence="2" type="ORF">EJ571_15375</name>
</gene>
<dbReference type="AlphaFoldDB" id="A0A4R5P8I9"/>